<dbReference type="Proteomes" id="UP000001194">
    <property type="component" value="Unassembled WGS sequence"/>
</dbReference>
<dbReference type="GeneID" id="6077288"/>
<evidence type="ECO:0000313" key="1">
    <source>
        <dbReference type="EMBL" id="EDR07811.1"/>
    </source>
</evidence>
<dbReference type="HOGENOM" id="CLU_081624_0_0_1"/>
<dbReference type="EMBL" id="DS547103">
    <property type="protein sequence ID" value="EDR07811.1"/>
    <property type="molecule type" value="Genomic_DNA"/>
</dbReference>
<gene>
    <name evidence="1" type="ORF">LACBIDRAFT_297994</name>
</gene>
<dbReference type="OrthoDB" id="2913041at2759"/>
<organism evidence="2">
    <name type="scientific">Laccaria bicolor (strain S238N-H82 / ATCC MYA-4686)</name>
    <name type="common">Bicoloured deceiver</name>
    <name type="synonym">Laccaria laccata var. bicolor</name>
    <dbReference type="NCBI Taxonomy" id="486041"/>
    <lineage>
        <taxon>Eukaryota</taxon>
        <taxon>Fungi</taxon>
        <taxon>Dikarya</taxon>
        <taxon>Basidiomycota</taxon>
        <taxon>Agaricomycotina</taxon>
        <taxon>Agaricomycetes</taxon>
        <taxon>Agaricomycetidae</taxon>
        <taxon>Agaricales</taxon>
        <taxon>Agaricineae</taxon>
        <taxon>Hydnangiaceae</taxon>
        <taxon>Laccaria</taxon>
    </lineage>
</organism>
<dbReference type="RefSeq" id="XP_001881600.1">
    <property type="nucleotide sequence ID" value="XM_001881565.1"/>
</dbReference>
<evidence type="ECO:0000313" key="2">
    <source>
        <dbReference type="Proteomes" id="UP000001194"/>
    </source>
</evidence>
<dbReference type="InParanoid" id="B0DC03"/>
<protein>
    <submittedName>
        <fullName evidence="1">Predicted protein</fullName>
    </submittedName>
</protein>
<name>B0DC03_LACBS</name>
<keyword evidence="2" id="KW-1185">Reference proteome</keyword>
<dbReference type="KEGG" id="lbc:LACBIDRAFT_297994"/>
<reference evidence="1 2" key="1">
    <citation type="journal article" date="2008" name="Nature">
        <title>The genome of Laccaria bicolor provides insights into mycorrhizal symbiosis.</title>
        <authorList>
            <person name="Martin F."/>
            <person name="Aerts A."/>
            <person name="Ahren D."/>
            <person name="Brun A."/>
            <person name="Danchin E.G.J."/>
            <person name="Duchaussoy F."/>
            <person name="Gibon J."/>
            <person name="Kohler A."/>
            <person name="Lindquist E."/>
            <person name="Pereda V."/>
            <person name="Salamov A."/>
            <person name="Shapiro H.J."/>
            <person name="Wuyts J."/>
            <person name="Blaudez D."/>
            <person name="Buee M."/>
            <person name="Brokstein P."/>
            <person name="Canbaeck B."/>
            <person name="Cohen D."/>
            <person name="Courty P.E."/>
            <person name="Coutinho P.M."/>
            <person name="Delaruelle C."/>
            <person name="Detter J.C."/>
            <person name="Deveau A."/>
            <person name="DiFazio S."/>
            <person name="Duplessis S."/>
            <person name="Fraissinet-Tachet L."/>
            <person name="Lucic E."/>
            <person name="Frey-Klett P."/>
            <person name="Fourrey C."/>
            <person name="Feussner I."/>
            <person name="Gay G."/>
            <person name="Grimwood J."/>
            <person name="Hoegger P.J."/>
            <person name="Jain P."/>
            <person name="Kilaru S."/>
            <person name="Labbe J."/>
            <person name="Lin Y.C."/>
            <person name="Legue V."/>
            <person name="Le Tacon F."/>
            <person name="Marmeisse R."/>
            <person name="Melayah D."/>
            <person name="Montanini B."/>
            <person name="Muratet M."/>
            <person name="Nehls U."/>
            <person name="Niculita-Hirzel H."/>
            <person name="Oudot-Le Secq M.P."/>
            <person name="Peter M."/>
            <person name="Quesneville H."/>
            <person name="Rajashekar B."/>
            <person name="Reich M."/>
            <person name="Rouhier N."/>
            <person name="Schmutz J."/>
            <person name="Yin T."/>
            <person name="Chalot M."/>
            <person name="Henrissat B."/>
            <person name="Kuees U."/>
            <person name="Lucas S."/>
            <person name="Van de Peer Y."/>
            <person name="Podila G.K."/>
            <person name="Polle A."/>
            <person name="Pukkila P.J."/>
            <person name="Richardson P.M."/>
            <person name="Rouze P."/>
            <person name="Sanders I.R."/>
            <person name="Stajich J.E."/>
            <person name="Tunlid A."/>
            <person name="Tuskan G."/>
            <person name="Grigoriev I.V."/>
        </authorList>
    </citation>
    <scope>NUCLEOTIDE SEQUENCE [LARGE SCALE GENOMIC DNA]</scope>
    <source>
        <strain evidence="2">S238N-H82 / ATCC MYA-4686</strain>
    </source>
</reference>
<proteinExistence type="predicted"/>
<sequence>MPVVRHPLRARCNVSLSVVTCPSASFKPTKADKQRGRLTTAKRLKQKAFASFTYSSSQRSIYPNRERETKHTLKSFHTLVDFLSVAFSSGSYTPSTLILPTHLTTRITHFVKIIHATDDLRAGRVWSTYDESNETHTLTLVIPAPLQHGKYAHRIRDFTLLSDEQLISSRDFLSLALPYYLEARGQEPPSPISPFTSYSYGFLREQQSKRDDPVHALVTAPEGSAVDIMSVVACYLSFISEKETGHVLRHIDDDVEYVAPEWRRVVGEGEGVDIIERAVLMGM</sequence>
<dbReference type="AlphaFoldDB" id="B0DC03"/>
<accession>B0DC03</accession>